<sequence>MSSCVVDLPEDIILKILCRLPVKSLIRFTCVSKGWRSLIISDPKFGKSHFQLASQQRTLRRKVLLTSYPTLREPGWKKWAEVKLPPLFQSLEDKFSVKNFTFPTEEIEHLEEMGSCNGLVLVGRPCADHFKSLSIWNPSTGFFRKIPHPRFGLKSGSYFLNYGFGHVSASDDYQFVSVVPVPSNMLEVHILSLSANIWKVITAPFPSSRPCWVSRQGTFSNGAIHWVIPRRKENPDPVIYAFDLGEEELRRVPLPPVLWQDEEDWNPTKITTLVHLGGYLCIWSQKRYGTQGGEVWAMREYGVPESWVKLFQFNAHNFRDVFDVERSPWDLCFITESDTMVLRLTKELLWIECHNEEKPVCSGRYRLENVQPRVPNLVFYFRATVYDETLVSVAE</sequence>
<dbReference type="InterPro" id="IPR050796">
    <property type="entry name" value="SCF_F-box_component"/>
</dbReference>
<evidence type="ECO:0000313" key="3">
    <source>
        <dbReference type="Proteomes" id="UP000238479"/>
    </source>
</evidence>
<dbReference type="NCBIfam" id="TIGR01640">
    <property type="entry name" value="F_box_assoc_1"/>
    <property type="match status" value="1"/>
</dbReference>
<dbReference type="CDD" id="cd22157">
    <property type="entry name" value="F-box_AtFBW1-like"/>
    <property type="match status" value="1"/>
</dbReference>
<dbReference type="Pfam" id="PF07734">
    <property type="entry name" value="FBA_1"/>
    <property type="match status" value="1"/>
</dbReference>
<dbReference type="OrthoDB" id="591557at2759"/>
<dbReference type="EMBL" id="PDCK01000043">
    <property type="protein sequence ID" value="PRQ35072.1"/>
    <property type="molecule type" value="Genomic_DNA"/>
</dbReference>
<reference evidence="2 3" key="1">
    <citation type="journal article" date="2018" name="Nat. Genet.">
        <title>The Rosa genome provides new insights in the design of modern roses.</title>
        <authorList>
            <person name="Bendahmane M."/>
        </authorList>
    </citation>
    <scope>NUCLEOTIDE SEQUENCE [LARGE SCALE GENOMIC DNA]</scope>
    <source>
        <strain evidence="3">cv. Old Blush</strain>
    </source>
</reference>
<dbReference type="STRING" id="74649.A0A2P6QLK6"/>
<name>A0A2P6QLK6_ROSCH</name>
<dbReference type="Pfam" id="PF00646">
    <property type="entry name" value="F-box"/>
    <property type="match status" value="1"/>
</dbReference>
<keyword evidence="3" id="KW-1185">Reference proteome</keyword>
<dbReference type="InterPro" id="IPR036047">
    <property type="entry name" value="F-box-like_dom_sf"/>
</dbReference>
<evidence type="ECO:0000259" key="1">
    <source>
        <dbReference type="PROSITE" id="PS50181"/>
    </source>
</evidence>
<organism evidence="2 3">
    <name type="scientific">Rosa chinensis</name>
    <name type="common">China rose</name>
    <dbReference type="NCBI Taxonomy" id="74649"/>
    <lineage>
        <taxon>Eukaryota</taxon>
        <taxon>Viridiplantae</taxon>
        <taxon>Streptophyta</taxon>
        <taxon>Embryophyta</taxon>
        <taxon>Tracheophyta</taxon>
        <taxon>Spermatophyta</taxon>
        <taxon>Magnoliopsida</taxon>
        <taxon>eudicotyledons</taxon>
        <taxon>Gunneridae</taxon>
        <taxon>Pentapetalae</taxon>
        <taxon>rosids</taxon>
        <taxon>fabids</taxon>
        <taxon>Rosales</taxon>
        <taxon>Rosaceae</taxon>
        <taxon>Rosoideae</taxon>
        <taxon>Rosoideae incertae sedis</taxon>
        <taxon>Rosa</taxon>
    </lineage>
</organism>
<protein>
    <submittedName>
        <fullName evidence="2">Putative F-box domain-containing protein</fullName>
    </submittedName>
</protein>
<dbReference type="PANTHER" id="PTHR31672:SF13">
    <property type="entry name" value="F-BOX PROTEIN CPR30-LIKE"/>
    <property type="match status" value="1"/>
</dbReference>
<dbReference type="Proteomes" id="UP000238479">
    <property type="component" value="Chromosome 5"/>
</dbReference>
<evidence type="ECO:0000313" key="2">
    <source>
        <dbReference type="EMBL" id="PRQ35072.1"/>
    </source>
</evidence>
<gene>
    <name evidence="2" type="ORF">RchiOBHm_Chr5g0076031</name>
</gene>
<comment type="caution">
    <text evidence="2">The sequence shown here is derived from an EMBL/GenBank/DDBJ whole genome shotgun (WGS) entry which is preliminary data.</text>
</comment>
<dbReference type="PANTHER" id="PTHR31672">
    <property type="entry name" value="BNACNNG10540D PROTEIN"/>
    <property type="match status" value="1"/>
</dbReference>
<dbReference type="OMA" id="NDERNNH"/>
<dbReference type="InterPro" id="IPR017451">
    <property type="entry name" value="F-box-assoc_interact_dom"/>
</dbReference>
<dbReference type="SUPFAM" id="SSF81383">
    <property type="entry name" value="F-box domain"/>
    <property type="match status" value="1"/>
</dbReference>
<dbReference type="PROSITE" id="PS50181">
    <property type="entry name" value="FBOX"/>
    <property type="match status" value="1"/>
</dbReference>
<dbReference type="SMART" id="SM00256">
    <property type="entry name" value="FBOX"/>
    <property type="match status" value="1"/>
</dbReference>
<dbReference type="InterPro" id="IPR001810">
    <property type="entry name" value="F-box_dom"/>
</dbReference>
<proteinExistence type="predicted"/>
<dbReference type="InterPro" id="IPR006527">
    <property type="entry name" value="F-box-assoc_dom_typ1"/>
</dbReference>
<dbReference type="Gene3D" id="1.20.1280.50">
    <property type="match status" value="1"/>
</dbReference>
<dbReference type="AlphaFoldDB" id="A0A2P6QLK6"/>
<dbReference type="Gramene" id="PRQ35072">
    <property type="protein sequence ID" value="PRQ35072"/>
    <property type="gene ID" value="RchiOBHm_Chr5g0076031"/>
</dbReference>
<accession>A0A2P6QLK6</accession>
<feature type="domain" description="F-box" evidence="1">
    <location>
        <begin position="2"/>
        <end position="48"/>
    </location>
</feature>